<feature type="transmembrane region" description="Helical" evidence="1">
    <location>
        <begin position="55"/>
        <end position="77"/>
    </location>
</feature>
<protein>
    <recommendedName>
        <fullName evidence="4">10TM heavy-metal exporter</fullName>
    </recommendedName>
</protein>
<comment type="caution">
    <text evidence="2">The sequence shown here is derived from an EMBL/GenBank/DDBJ whole genome shotgun (WGS) entry which is preliminary data.</text>
</comment>
<feature type="transmembrane region" description="Helical" evidence="1">
    <location>
        <begin position="83"/>
        <end position="105"/>
    </location>
</feature>
<keyword evidence="1" id="KW-1133">Transmembrane helix</keyword>
<feature type="transmembrane region" description="Helical" evidence="1">
    <location>
        <begin position="16"/>
        <end position="34"/>
    </location>
</feature>
<proteinExistence type="predicted"/>
<feature type="transmembrane region" description="Helical" evidence="1">
    <location>
        <begin position="194"/>
        <end position="215"/>
    </location>
</feature>
<dbReference type="EMBL" id="JAANNP010000008">
    <property type="protein sequence ID" value="NHC14581.1"/>
    <property type="molecule type" value="Genomic_DNA"/>
</dbReference>
<keyword evidence="1" id="KW-0472">Membrane</keyword>
<dbReference type="NCBIfam" id="NF037962">
    <property type="entry name" value="arsenic_eff"/>
    <property type="match status" value="1"/>
</dbReference>
<organism evidence="2 3">
    <name type="scientific">Motilibacter deserti</name>
    <dbReference type="NCBI Taxonomy" id="2714956"/>
    <lineage>
        <taxon>Bacteria</taxon>
        <taxon>Bacillati</taxon>
        <taxon>Actinomycetota</taxon>
        <taxon>Actinomycetes</taxon>
        <taxon>Motilibacterales</taxon>
        <taxon>Motilibacteraceae</taxon>
        <taxon>Motilibacter</taxon>
    </lineage>
</organism>
<dbReference type="RefSeq" id="WP_166282258.1">
    <property type="nucleotide sequence ID" value="NZ_JAANNP010000008.1"/>
</dbReference>
<feature type="transmembrane region" description="Helical" evidence="1">
    <location>
        <begin position="371"/>
        <end position="393"/>
    </location>
</feature>
<evidence type="ECO:0000313" key="3">
    <source>
        <dbReference type="Proteomes" id="UP000800981"/>
    </source>
</evidence>
<name>A0ABX0GY29_9ACTN</name>
<keyword evidence="3" id="KW-1185">Reference proteome</keyword>
<evidence type="ECO:0000256" key="1">
    <source>
        <dbReference type="SAM" id="Phobius"/>
    </source>
</evidence>
<evidence type="ECO:0000313" key="2">
    <source>
        <dbReference type="EMBL" id="NHC14581.1"/>
    </source>
</evidence>
<feature type="transmembrane region" description="Helical" evidence="1">
    <location>
        <begin position="235"/>
        <end position="257"/>
    </location>
</feature>
<dbReference type="InterPro" id="IPR021552">
    <property type="entry name" value="ArsP_2"/>
</dbReference>
<gene>
    <name evidence="2" type="ORF">G9H71_12410</name>
</gene>
<dbReference type="Proteomes" id="UP000800981">
    <property type="component" value="Unassembled WGS sequence"/>
</dbReference>
<accession>A0ABX0GY29</accession>
<dbReference type="Pfam" id="PF11449">
    <property type="entry name" value="ArsP_2"/>
    <property type="match status" value="1"/>
</dbReference>
<sequence>MQTLLHDVVLLPLADAFLEVGVFVAVLVVAFGVAQWRYGDRVTGFLQRHRRIAPVVGALLGVIPGCGAEIILATLYARRSVSFGTVVAALVATTGDAAWVLLAGAPTFTLKLHLLTFALGLATGYAVDAAGFAPRTPGAARSGEPVTMAPEPAYAGAGGGGSRQPALGTAFSGAVSDAVSGAVSRALPDASGAMALRGVGAVPGTFWLLATAGFALSVPVSFRLVDTSTLSIDPYLVLGVAGALLAIAVFVASRLGLSDDSVESASEQSLSGVLRHGAQESSFIVVWVAAAYIAWEALHAFTGFDGSQLPLFGVAGVLCGALIGFVPGCAVQIVLAGLFLAGGVPVPTLVANAVSQDGDALLPLLATDRKAAMWATTITTVPALLAGFGVLLLL</sequence>
<evidence type="ECO:0008006" key="4">
    <source>
        <dbReference type="Google" id="ProtNLM"/>
    </source>
</evidence>
<reference evidence="2 3" key="1">
    <citation type="submission" date="2020-03" db="EMBL/GenBank/DDBJ databases">
        <title>Two novel Motilibacter sp.</title>
        <authorList>
            <person name="Liu S."/>
        </authorList>
    </citation>
    <scope>NUCLEOTIDE SEQUENCE [LARGE SCALE GENOMIC DNA]</scope>
    <source>
        <strain evidence="2 3">E257</strain>
    </source>
</reference>
<feature type="transmembrane region" description="Helical" evidence="1">
    <location>
        <begin position="333"/>
        <end position="351"/>
    </location>
</feature>
<feature type="transmembrane region" description="Helical" evidence="1">
    <location>
        <begin position="307"/>
        <end position="326"/>
    </location>
</feature>
<keyword evidence="1" id="KW-0812">Transmembrane</keyword>